<comment type="caution">
    <text evidence="1">The sequence shown here is derived from an EMBL/GenBank/DDBJ whole genome shotgun (WGS) entry which is preliminary data.</text>
</comment>
<evidence type="ECO:0000313" key="1">
    <source>
        <dbReference type="EMBL" id="KLA46864.1"/>
    </source>
</evidence>
<gene>
    <name evidence="1" type="ORF">LRB_557</name>
</gene>
<evidence type="ECO:0000313" key="2">
    <source>
        <dbReference type="Proteomes" id="UP000035618"/>
    </source>
</evidence>
<name>A0A0G8G3L9_9LACO</name>
<protein>
    <submittedName>
        <fullName evidence="1">LPXTG-motif cell wall anchor domain protein</fullName>
    </submittedName>
</protein>
<accession>A0A0G8G3L9</accession>
<dbReference type="Proteomes" id="UP000035618">
    <property type="component" value="Unassembled WGS sequence"/>
</dbReference>
<proteinExistence type="predicted"/>
<reference evidence="1 2" key="1">
    <citation type="journal article" date="2015" name="BMC Microbiol.">
        <title>Lactobacillus ruminis strains cluster according to their mammalian gut source.</title>
        <authorList>
            <person name="O' Donnell M.M."/>
            <person name="Harris H.M."/>
            <person name="Lynch D.B."/>
            <person name="Ross R.P."/>
            <person name="O'Toole P.W."/>
        </authorList>
    </citation>
    <scope>NUCLEOTIDE SEQUENCE [LARGE SCALE GENOMIC DNA]</scope>
    <source>
        <strain evidence="1 2">ATCC 27780</strain>
    </source>
</reference>
<sequence>MLRAQMKEDGDYYCSEEEFLKLKKEVEHAKAEVEFLKKLLPSEVNGGSCCFDIKGCLLKKGRFVRSSLF</sequence>
<dbReference type="EMBL" id="JHAJ01000029">
    <property type="protein sequence ID" value="KLA46864.1"/>
    <property type="molecule type" value="Genomic_DNA"/>
</dbReference>
<dbReference type="RefSeq" id="WP_041819734.1">
    <property type="nucleotide sequence ID" value="NZ_CP117687.1"/>
</dbReference>
<organism evidence="1 2">
    <name type="scientific">Ligilactobacillus ruminis</name>
    <dbReference type="NCBI Taxonomy" id="1623"/>
    <lineage>
        <taxon>Bacteria</taxon>
        <taxon>Bacillati</taxon>
        <taxon>Bacillota</taxon>
        <taxon>Bacilli</taxon>
        <taxon>Lactobacillales</taxon>
        <taxon>Lactobacillaceae</taxon>
        <taxon>Ligilactobacillus</taxon>
    </lineage>
</organism>
<dbReference type="GeneID" id="29802605"/>
<dbReference type="AlphaFoldDB" id="A0A0G8G3L9"/>